<evidence type="ECO:0000256" key="1">
    <source>
        <dbReference type="ARBA" id="ARBA00022980"/>
    </source>
</evidence>
<evidence type="ECO:0000256" key="2">
    <source>
        <dbReference type="ARBA" id="ARBA00023274"/>
    </source>
</evidence>
<name>A0A1Y4DPD5_9BACT</name>
<dbReference type="EMBL" id="NFJD01000001">
    <property type="protein sequence ID" value="OUO57251.1"/>
    <property type="molecule type" value="Genomic_DNA"/>
</dbReference>
<dbReference type="OrthoDB" id="9807878at2"/>
<comment type="similarity">
    <text evidence="3">Belongs to the bacterial ribosomal protein bS16 family.</text>
</comment>
<dbReference type="NCBIfam" id="TIGR00002">
    <property type="entry name" value="S16"/>
    <property type="match status" value="1"/>
</dbReference>
<accession>A0A1Y4DPD5</accession>
<dbReference type="SUPFAM" id="SSF54565">
    <property type="entry name" value="Ribosomal protein S16"/>
    <property type="match status" value="1"/>
</dbReference>
<keyword evidence="5" id="KW-1185">Reference proteome</keyword>
<comment type="caution">
    <text evidence="4">The sequence shown here is derived from an EMBL/GenBank/DDBJ whole genome shotgun (WGS) entry which is preliminary data.</text>
</comment>
<evidence type="ECO:0000256" key="3">
    <source>
        <dbReference type="HAMAP-Rule" id="MF_00385"/>
    </source>
</evidence>
<keyword evidence="2 3" id="KW-0687">Ribonucleoprotein</keyword>
<evidence type="ECO:0000313" key="5">
    <source>
        <dbReference type="Proteomes" id="UP000196368"/>
    </source>
</evidence>
<dbReference type="Pfam" id="PF00886">
    <property type="entry name" value="Ribosomal_S16"/>
    <property type="match status" value="1"/>
</dbReference>
<dbReference type="InterPro" id="IPR023803">
    <property type="entry name" value="Ribosomal_bS16_dom_sf"/>
</dbReference>
<dbReference type="GO" id="GO:0015935">
    <property type="term" value="C:small ribosomal subunit"/>
    <property type="evidence" value="ECO:0007669"/>
    <property type="project" value="TreeGrafter"/>
</dbReference>
<dbReference type="PANTHER" id="PTHR12919">
    <property type="entry name" value="30S RIBOSOMAL PROTEIN S16"/>
    <property type="match status" value="1"/>
</dbReference>
<dbReference type="HAMAP" id="MF_00385">
    <property type="entry name" value="Ribosomal_bS16"/>
    <property type="match status" value="1"/>
</dbReference>
<dbReference type="Proteomes" id="UP000196368">
    <property type="component" value="Unassembled WGS sequence"/>
</dbReference>
<protein>
    <recommendedName>
        <fullName evidence="3">Small ribosomal subunit protein bS16</fullName>
    </recommendedName>
</protein>
<dbReference type="GO" id="GO:0003735">
    <property type="term" value="F:structural constituent of ribosome"/>
    <property type="evidence" value="ECO:0007669"/>
    <property type="project" value="InterPro"/>
</dbReference>
<keyword evidence="1 3" id="KW-0689">Ribosomal protein</keyword>
<dbReference type="InterPro" id="IPR000307">
    <property type="entry name" value="Ribosomal_bS16"/>
</dbReference>
<proteinExistence type="inferred from homology"/>
<evidence type="ECO:0000313" key="4">
    <source>
        <dbReference type="EMBL" id="OUO57251.1"/>
    </source>
</evidence>
<dbReference type="AlphaFoldDB" id="A0A1Y4DPD5"/>
<gene>
    <name evidence="3" type="primary">rpsP</name>
    <name evidence="4" type="ORF">B5F75_00275</name>
</gene>
<dbReference type="RefSeq" id="WP_087286205.1">
    <property type="nucleotide sequence ID" value="NZ_NFJD01000001.1"/>
</dbReference>
<reference evidence="5" key="1">
    <citation type="submission" date="2017-04" db="EMBL/GenBank/DDBJ databases">
        <title>Function of individual gut microbiota members based on whole genome sequencing of pure cultures obtained from chicken caecum.</title>
        <authorList>
            <person name="Medvecky M."/>
            <person name="Cejkova D."/>
            <person name="Polansky O."/>
            <person name="Karasova D."/>
            <person name="Kubasova T."/>
            <person name="Cizek A."/>
            <person name="Rychlik I."/>
        </authorList>
    </citation>
    <scope>NUCLEOTIDE SEQUENCE [LARGE SCALE GENOMIC DNA]</scope>
    <source>
        <strain evidence="5">An273</strain>
    </source>
</reference>
<dbReference type="PANTHER" id="PTHR12919:SF20">
    <property type="entry name" value="SMALL RIBOSOMAL SUBUNIT PROTEIN BS16M"/>
    <property type="match status" value="1"/>
</dbReference>
<dbReference type="GO" id="GO:0005737">
    <property type="term" value="C:cytoplasm"/>
    <property type="evidence" value="ECO:0007669"/>
    <property type="project" value="UniProtKB-ARBA"/>
</dbReference>
<sequence>MAVVIRLQRVGKKSQPQYRVVAIEKSAAVGKEAKEVLGQYHPCNPNVAEQVKLNMPRVEYWMKVGAKPSETVASLIKKASAK</sequence>
<dbReference type="GO" id="GO:0006412">
    <property type="term" value="P:translation"/>
    <property type="evidence" value="ECO:0007669"/>
    <property type="project" value="UniProtKB-UniRule"/>
</dbReference>
<dbReference type="Gene3D" id="3.30.1320.10">
    <property type="match status" value="1"/>
</dbReference>
<organism evidence="4 5">
    <name type="scientific">Candidatus Avelusimicrobium gallicola</name>
    <dbReference type="NCBI Taxonomy" id="2562704"/>
    <lineage>
        <taxon>Bacteria</taxon>
        <taxon>Pseudomonadati</taxon>
        <taxon>Elusimicrobiota</taxon>
        <taxon>Elusimicrobia</taxon>
        <taxon>Elusimicrobiales</taxon>
        <taxon>Elusimicrobiaceae</taxon>
        <taxon>Candidatus Avelusimicrobium</taxon>
    </lineage>
</organism>